<evidence type="ECO:0000256" key="12">
    <source>
        <dbReference type="SAM" id="Phobius"/>
    </source>
</evidence>
<dbReference type="SMART" id="SM00304">
    <property type="entry name" value="HAMP"/>
    <property type="match status" value="1"/>
</dbReference>
<feature type="domain" description="HAMP" evidence="14">
    <location>
        <begin position="186"/>
        <end position="239"/>
    </location>
</feature>
<dbReference type="InterPro" id="IPR004358">
    <property type="entry name" value="Sig_transdc_His_kin-like_C"/>
</dbReference>
<dbReference type="RefSeq" id="WP_200114431.1">
    <property type="nucleotide sequence ID" value="NZ_JAEHOH010000006.1"/>
</dbReference>
<organism evidence="15 16">
    <name type="scientific">Leucobacter chromiisoli</name>
    <dbReference type="NCBI Taxonomy" id="2796471"/>
    <lineage>
        <taxon>Bacteria</taxon>
        <taxon>Bacillati</taxon>
        <taxon>Actinomycetota</taxon>
        <taxon>Actinomycetes</taxon>
        <taxon>Micrococcales</taxon>
        <taxon>Microbacteriaceae</taxon>
        <taxon>Leucobacter</taxon>
    </lineage>
</organism>
<feature type="transmembrane region" description="Helical" evidence="12">
    <location>
        <begin position="158"/>
        <end position="185"/>
    </location>
</feature>
<dbReference type="SUPFAM" id="SSF55874">
    <property type="entry name" value="ATPase domain of HSP90 chaperone/DNA topoisomerase II/histidine kinase"/>
    <property type="match status" value="1"/>
</dbReference>
<feature type="domain" description="Histidine kinase" evidence="13">
    <location>
        <begin position="247"/>
        <end position="456"/>
    </location>
</feature>
<dbReference type="Pfam" id="PF02518">
    <property type="entry name" value="HATPase_c"/>
    <property type="match status" value="1"/>
</dbReference>
<dbReference type="Pfam" id="PF00672">
    <property type="entry name" value="HAMP"/>
    <property type="match status" value="1"/>
</dbReference>
<dbReference type="InterPro" id="IPR036890">
    <property type="entry name" value="HATPase_C_sf"/>
</dbReference>
<evidence type="ECO:0000256" key="11">
    <source>
        <dbReference type="SAM" id="MobiDB-lite"/>
    </source>
</evidence>
<comment type="catalytic activity">
    <reaction evidence="1">
        <text>ATP + protein L-histidine = ADP + protein N-phospho-L-histidine.</text>
        <dbReference type="EC" id="2.7.13.3"/>
    </reaction>
</comment>
<comment type="caution">
    <text evidence="15">The sequence shown here is derived from an EMBL/GenBank/DDBJ whole genome shotgun (WGS) entry which is preliminary data.</text>
</comment>
<keyword evidence="16" id="KW-1185">Reference proteome</keyword>
<evidence type="ECO:0000259" key="13">
    <source>
        <dbReference type="PROSITE" id="PS50109"/>
    </source>
</evidence>
<evidence type="ECO:0000256" key="2">
    <source>
        <dbReference type="ARBA" id="ARBA00004236"/>
    </source>
</evidence>
<keyword evidence="8 12" id="KW-1133">Transmembrane helix</keyword>
<feature type="region of interest" description="Disordered" evidence="11">
    <location>
        <begin position="86"/>
        <end position="113"/>
    </location>
</feature>
<comment type="subcellular location">
    <subcellularLocation>
        <location evidence="2">Cell membrane</location>
    </subcellularLocation>
</comment>
<dbReference type="SUPFAM" id="SSF158472">
    <property type="entry name" value="HAMP domain-like"/>
    <property type="match status" value="1"/>
</dbReference>
<gene>
    <name evidence="15" type="ORF">JD276_04810</name>
</gene>
<dbReference type="AlphaFoldDB" id="A0A934UUW9"/>
<keyword evidence="6 12" id="KW-0812">Transmembrane</keyword>
<dbReference type="PANTHER" id="PTHR45436">
    <property type="entry name" value="SENSOR HISTIDINE KINASE YKOH"/>
    <property type="match status" value="1"/>
</dbReference>
<dbReference type="Gene3D" id="3.30.565.10">
    <property type="entry name" value="Histidine kinase-like ATPase, C-terminal domain"/>
    <property type="match status" value="1"/>
</dbReference>
<dbReference type="SMART" id="SM00387">
    <property type="entry name" value="HATPase_c"/>
    <property type="match status" value="1"/>
</dbReference>
<evidence type="ECO:0000256" key="7">
    <source>
        <dbReference type="ARBA" id="ARBA00022777"/>
    </source>
</evidence>
<evidence type="ECO:0000256" key="8">
    <source>
        <dbReference type="ARBA" id="ARBA00022989"/>
    </source>
</evidence>
<evidence type="ECO:0000313" key="15">
    <source>
        <dbReference type="EMBL" id="MBK0418352.1"/>
    </source>
</evidence>
<dbReference type="PROSITE" id="PS50109">
    <property type="entry name" value="HIS_KIN"/>
    <property type="match status" value="1"/>
</dbReference>
<keyword evidence="4" id="KW-0597">Phosphoprotein</keyword>
<dbReference type="SUPFAM" id="SSF47384">
    <property type="entry name" value="Homodimeric domain of signal transducing histidine kinase"/>
    <property type="match status" value="1"/>
</dbReference>
<dbReference type="GO" id="GO:0000155">
    <property type="term" value="F:phosphorelay sensor kinase activity"/>
    <property type="evidence" value="ECO:0007669"/>
    <property type="project" value="InterPro"/>
</dbReference>
<keyword evidence="10 12" id="KW-0472">Membrane</keyword>
<dbReference type="SMART" id="SM00388">
    <property type="entry name" value="HisKA"/>
    <property type="match status" value="1"/>
</dbReference>
<dbReference type="PANTHER" id="PTHR45436:SF5">
    <property type="entry name" value="SENSOR HISTIDINE KINASE TRCS"/>
    <property type="match status" value="1"/>
</dbReference>
<evidence type="ECO:0000256" key="4">
    <source>
        <dbReference type="ARBA" id="ARBA00022553"/>
    </source>
</evidence>
<evidence type="ECO:0000256" key="1">
    <source>
        <dbReference type="ARBA" id="ARBA00000085"/>
    </source>
</evidence>
<evidence type="ECO:0000256" key="9">
    <source>
        <dbReference type="ARBA" id="ARBA00023012"/>
    </source>
</evidence>
<protein>
    <recommendedName>
        <fullName evidence="3">histidine kinase</fullName>
        <ecNumber evidence="3">2.7.13.3</ecNumber>
    </recommendedName>
</protein>
<evidence type="ECO:0000256" key="5">
    <source>
        <dbReference type="ARBA" id="ARBA00022679"/>
    </source>
</evidence>
<dbReference type="InterPro" id="IPR036097">
    <property type="entry name" value="HisK_dim/P_sf"/>
</dbReference>
<dbReference type="Pfam" id="PF00512">
    <property type="entry name" value="HisKA"/>
    <property type="match status" value="1"/>
</dbReference>
<dbReference type="InterPro" id="IPR003660">
    <property type="entry name" value="HAMP_dom"/>
</dbReference>
<dbReference type="PROSITE" id="PS50885">
    <property type="entry name" value="HAMP"/>
    <property type="match status" value="1"/>
</dbReference>
<evidence type="ECO:0000256" key="6">
    <source>
        <dbReference type="ARBA" id="ARBA00022692"/>
    </source>
</evidence>
<dbReference type="InterPro" id="IPR050428">
    <property type="entry name" value="TCS_sensor_his_kinase"/>
</dbReference>
<evidence type="ECO:0000256" key="3">
    <source>
        <dbReference type="ARBA" id="ARBA00012438"/>
    </source>
</evidence>
<evidence type="ECO:0000313" key="16">
    <source>
        <dbReference type="Proteomes" id="UP000608530"/>
    </source>
</evidence>
<sequence length="458" mass="48369">MEPRPRRRPLRSIKARVTLGAVLVVALALAGGAAGGLAILSGSLTSGVEASLRLDLETLDDRIEDGSFSVGDSEGDALVALRGDAVDDDRDGDDALDDDHDGEADPDYSDDDAAELPTVAEDRFERIRIDGEPYLVASERTDAGVLTVGRPLEQVDEAVATAATLLAVAVPLAVLLIGGVVWIVAGRALAPVERMRRQVDDIDASELDRRLDGGGAGDEIDRLAGTMNGMLDRLERSQRTQRQFVSDASHELRSPLATVRQHAELAAAHPETTSAEELTQVVLHEGARMQELVEALLLLARLDEHRGIGPAAVVDVDDLAFAEIRRLRGLGVVVDGRGISPGRVRGSSALLGRALRNLADNAARHARQRVAIRVRAEGDRVVVTVEDDGAGVAPDQRERVFERFFRLDEGRARDAGGSGLGLAIVREVALAHGGAVSVGSGESGGAVFTLVLPAASDS</sequence>
<keyword evidence="9" id="KW-0902">Two-component regulatory system</keyword>
<dbReference type="CDD" id="cd00082">
    <property type="entry name" value="HisKA"/>
    <property type="match status" value="1"/>
</dbReference>
<dbReference type="PRINTS" id="PR00344">
    <property type="entry name" value="BCTRLSENSOR"/>
</dbReference>
<name>A0A934UUW9_9MICO</name>
<dbReference type="GO" id="GO:0005886">
    <property type="term" value="C:plasma membrane"/>
    <property type="evidence" value="ECO:0007669"/>
    <property type="project" value="UniProtKB-SubCell"/>
</dbReference>
<dbReference type="Gene3D" id="6.10.340.10">
    <property type="match status" value="1"/>
</dbReference>
<dbReference type="Proteomes" id="UP000608530">
    <property type="component" value="Unassembled WGS sequence"/>
</dbReference>
<dbReference type="InterPro" id="IPR003661">
    <property type="entry name" value="HisK_dim/P_dom"/>
</dbReference>
<proteinExistence type="predicted"/>
<dbReference type="EC" id="2.7.13.3" evidence="3"/>
<evidence type="ECO:0000256" key="10">
    <source>
        <dbReference type="ARBA" id="ARBA00023136"/>
    </source>
</evidence>
<reference evidence="15" key="1">
    <citation type="submission" date="2020-12" db="EMBL/GenBank/DDBJ databases">
        <title>Leucobacter sp. CAS1, isolated from Chromium sludge.</title>
        <authorList>
            <person name="Xu Z."/>
        </authorList>
    </citation>
    <scope>NUCLEOTIDE SEQUENCE</scope>
    <source>
        <strain evidence="15">CSA1</strain>
    </source>
</reference>
<keyword evidence="5" id="KW-0808">Transferase</keyword>
<dbReference type="EMBL" id="JAEHOH010000006">
    <property type="protein sequence ID" value="MBK0418352.1"/>
    <property type="molecule type" value="Genomic_DNA"/>
</dbReference>
<keyword evidence="7 15" id="KW-0418">Kinase</keyword>
<dbReference type="InterPro" id="IPR005467">
    <property type="entry name" value="His_kinase_dom"/>
</dbReference>
<dbReference type="CDD" id="cd06225">
    <property type="entry name" value="HAMP"/>
    <property type="match status" value="1"/>
</dbReference>
<dbReference type="InterPro" id="IPR003594">
    <property type="entry name" value="HATPase_dom"/>
</dbReference>
<dbReference type="Gene3D" id="1.10.287.130">
    <property type="match status" value="1"/>
</dbReference>
<evidence type="ECO:0000259" key="14">
    <source>
        <dbReference type="PROSITE" id="PS50885"/>
    </source>
</evidence>
<accession>A0A934UUW9</accession>